<dbReference type="Pfam" id="PF12937">
    <property type="entry name" value="F-box-like"/>
    <property type="match status" value="1"/>
</dbReference>
<keyword evidence="3" id="KW-1185">Reference proteome</keyword>
<dbReference type="InterPro" id="IPR036047">
    <property type="entry name" value="F-box-like_dom_sf"/>
</dbReference>
<evidence type="ECO:0000313" key="3">
    <source>
        <dbReference type="Proteomes" id="UP001194746"/>
    </source>
</evidence>
<dbReference type="AlphaFoldDB" id="A0AAD4CC49"/>
<accession>A0AAD4CC49</accession>
<proteinExistence type="predicted"/>
<gene>
    <name evidence="2" type="ORF">FE257_002998</name>
</gene>
<dbReference type="SUPFAM" id="SSF81383">
    <property type="entry name" value="F-box domain"/>
    <property type="match status" value="1"/>
</dbReference>
<reference evidence="2" key="2">
    <citation type="submission" date="2020-02" db="EMBL/GenBank/DDBJ databases">
        <authorList>
            <person name="Gilchrist C.L.M."/>
            <person name="Chooi Y.-H."/>
        </authorList>
    </citation>
    <scope>NUCLEOTIDE SEQUENCE</scope>
    <source>
        <strain evidence="2">MST-FP2251</strain>
    </source>
</reference>
<organism evidence="2 3">
    <name type="scientific">Aspergillus nanangensis</name>
    <dbReference type="NCBI Taxonomy" id="2582783"/>
    <lineage>
        <taxon>Eukaryota</taxon>
        <taxon>Fungi</taxon>
        <taxon>Dikarya</taxon>
        <taxon>Ascomycota</taxon>
        <taxon>Pezizomycotina</taxon>
        <taxon>Eurotiomycetes</taxon>
        <taxon>Eurotiomycetidae</taxon>
        <taxon>Eurotiales</taxon>
        <taxon>Aspergillaceae</taxon>
        <taxon>Aspergillus</taxon>
        <taxon>Aspergillus subgen. Circumdati</taxon>
    </lineage>
</organism>
<evidence type="ECO:0000313" key="2">
    <source>
        <dbReference type="EMBL" id="KAF9883744.1"/>
    </source>
</evidence>
<dbReference type="EMBL" id="VCAU01000150">
    <property type="protein sequence ID" value="KAF9883744.1"/>
    <property type="molecule type" value="Genomic_DNA"/>
</dbReference>
<feature type="domain" description="F-box" evidence="1">
    <location>
        <begin position="8"/>
        <end position="53"/>
    </location>
</feature>
<dbReference type="Proteomes" id="UP001194746">
    <property type="component" value="Unassembled WGS sequence"/>
</dbReference>
<evidence type="ECO:0000259" key="1">
    <source>
        <dbReference type="PROSITE" id="PS50181"/>
    </source>
</evidence>
<dbReference type="InterPro" id="IPR001810">
    <property type="entry name" value="F-box_dom"/>
</dbReference>
<protein>
    <recommendedName>
        <fullName evidence="1">F-box domain-containing protein</fullName>
    </recommendedName>
</protein>
<dbReference type="PROSITE" id="PS50181">
    <property type="entry name" value="FBOX"/>
    <property type="match status" value="1"/>
</dbReference>
<sequence>MEPKHQALSGFNRCPAEILNLVFKFLSPTELRSLTLVSKDLRAVAEPLLYSKIQWTWQDGHHPPPITQLLRTIISRPQLAAYITNVYLAGNFFRGQDFRRKIAQIPLLGAELDGAITFIQRTGVPYIDLWIQELRNGTADAVIALLLAQPLLNLRCLYLGPVFIRQTALIGMVLRSSILQPMDYQLPDFQHLQDVTFLLEEQEDEGRDKKKKKDYGCLAIILSTECSTLVSLN</sequence>
<reference evidence="2" key="1">
    <citation type="journal article" date="2019" name="Beilstein J. Org. Chem.">
        <title>Nanangenines: drimane sesquiterpenoids as the dominant metabolite cohort of a novel Australian fungus, Aspergillus nanangensis.</title>
        <authorList>
            <person name="Lacey H.J."/>
            <person name="Gilchrist C.L.M."/>
            <person name="Crombie A."/>
            <person name="Kalaitzis J.A."/>
            <person name="Vuong D."/>
            <person name="Rutledge P.J."/>
            <person name="Turner P."/>
            <person name="Pitt J.I."/>
            <person name="Lacey E."/>
            <person name="Chooi Y.H."/>
            <person name="Piggott A.M."/>
        </authorList>
    </citation>
    <scope>NUCLEOTIDE SEQUENCE</scope>
    <source>
        <strain evidence="2">MST-FP2251</strain>
    </source>
</reference>
<name>A0AAD4CC49_ASPNN</name>
<comment type="caution">
    <text evidence="2">The sequence shown here is derived from an EMBL/GenBank/DDBJ whole genome shotgun (WGS) entry which is preliminary data.</text>
</comment>